<accession>A0A8J2J8X0</accession>
<sequence length="102" mass="11692">SGLKLLGCFGGFSGVFKRLQLHQSHTTLQVLKVLCKSSPWVQIHLQRLSRLTPRDESVPRKPSVLENMISCNDLLKNISYPLTVIDYGRYFFFILTNPSIHF</sequence>
<keyword evidence="2" id="KW-1185">Reference proteome</keyword>
<proteinExistence type="predicted"/>
<dbReference type="Proteomes" id="UP000708208">
    <property type="component" value="Unassembled WGS sequence"/>
</dbReference>
<protein>
    <submittedName>
        <fullName evidence="1">Uncharacterized protein</fullName>
    </submittedName>
</protein>
<name>A0A8J2J8X0_9HEXA</name>
<reference evidence="1" key="1">
    <citation type="submission" date="2021-06" db="EMBL/GenBank/DDBJ databases">
        <authorList>
            <person name="Hodson N. C."/>
            <person name="Mongue J. A."/>
            <person name="Jaron S. K."/>
        </authorList>
    </citation>
    <scope>NUCLEOTIDE SEQUENCE</scope>
</reference>
<evidence type="ECO:0000313" key="1">
    <source>
        <dbReference type="EMBL" id="CAG7714113.1"/>
    </source>
</evidence>
<comment type="caution">
    <text evidence="1">The sequence shown here is derived from an EMBL/GenBank/DDBJ whole genome shotgun (WGS) entry which is preliminary data.</text>
</comment>
<organism evidence="1 2">
    <name type="scientific">Allacma fusca</name>
    <dbReference type="NCBI Taxonomy" id="39272"/>
    <lineage>
        <taxon>Eukaryota</taxon>
        <taxon>Metazoa</taxon>
        <taxon>Ecdysozoa</taxon>
        <taxon>Arthropoda</taxon>
        <taxon>Hexapoda</taxon>
        <taxon>Collembola</taxon>
        <taxon>Symphypleona</taxon>
        <taxon>Sminthuridae</taxon>
        <taxon>Allacma</taxon>
    </lineage>
</organism>
<dbReference type="AlphaFoldDB" id="A0A8J2J8X0"/>
<evidence type="ECO:0000313" key="2">
    <source>
        <dbReference type="Proteomes" id="UP000708208"/>
    </source>
</evidence>
<dbReference type="EMBL" id="CAJVCH010033349">
    <property type="protein sequence ID" value="CAG7714113.1"/>
    <property type="molecule type" value="Genomic_DNA"/>
</dbReference>
<feature type="non-terminal residue" evidence="1">
    <location>
        <position position="1"/>
    </location>
</feature>
<gene>
    <name evidence="1" type="ORF">AFUS01_LOCUS5266</name>
</gene>